<protein>
    <submittedName>
        <fullName evidence="6">LysR family transcriptional regulator</fullName>
    </submittedName>
</protein>
<reference evidence="6 7" key="1">
    <citation type="submission" date="2019-08" db="EMBL/GenBank/DDBJ databases">
        <title>In-depth cultivation of the pig gut microbiome towards novel bacterial diversity and tailored functional studies.</title>
        <authorList>
            <person name="Wylensek D."/>
            <person name="Hitch T.C.A."/>
            <person name="Clavel T."/>
        </authorList>
    </citation>
    <scope>NUCLEOTIDE SEQUENCE [LARGE SCALE GENOMIC DNA]</scope>
    <source>
        <strain evidence="7">WCA-380-WT-3B3</strain>
    </source>
</reference>
<keyword evidence="2" id="KW-0805">Transcription regulation</keyword>
<sequence>MLSGIDYVYAVWKARSFSAAARRLFISQPALSAAVKKAEKELGLPIFDRSHTPLQLTDAGRAYIEAAGRIFRIRHDLQRYCDDLAGCGSGTLSLGGTNFFASCFLPPMIEAFSKKYPQIRLSVTESDSADLYHKLSAGELDIIVDSGIYDSSLYDIMPFYVDHLLLAVPADFAVNARFSEAQLRRADVLAGRHLAAEVPAVPLSAFAQTDFLLLGRGNDMYRRARGLFQAAGMEPTVRLYLNQLMTAFHMARQGIGATFLTDTLVSLSVPDERLIYYRLEGALATRETFLAVQHKGYRTRAMERFIQSALALYPMLRGAETPVCEEGDKRP</sequence>
<dbReference type="InterPro" id="IPR000847">
    <property type="entry name" value="LysR_HTH_N"/>
</dbReference>
<keyword evidence="3" id="KW-0238">DNA-binding</keyword>
<evidence type="ECO:0000256" key="3">
    <source>
        <dbReference type="ARBA" id="ARBA00023125"/>
    </source>
</evidence>
<dbReference type="Pfam" id="PF00126">
    <property type="entry name" value="HTH_1"/>
    <property type="match status" value="1"/>
</dbReference>
<organism evidence="6 7">
    <name type="scientific">Selenomonas montiformis</name>
    <dbReference type="NCBI Taxonomy" id="2652285"/>
    <lineage>
        <taxon>Bacteria</taxon>
        <taxon>Bacillati</taxon>
        <taxon>Bacillota</taxon>
        <taxon>Negativicutes</taxon>
        <taxon>Selenomonadales</taxon>
        <taxon>Selenomonadaceae</taxon>
        <taxon>Selenomonas</taxon>
    </lineage>
</organism>
<dbReference type="InterPro" id="IPR050950">
    <property type="entry name" value="HTH-type_LysR_regulators"/>
</dbReference>
<dbReference type="CDD" id="cd05466">
    <property type="entry name" value="PBP2_LTTR_substrate"/>
    <property type="match status" value="1"/>
</dbReference>
<evidence type="ECO:0000313" key="7">
    <source>
        <dbReference type="Proteomes" id="UP000430222"/>
    </source>
</evidence>
<dbReference type="InterPro" id="IPR036388">
    <property type="entry name" value="WH-like_DNA-bd_sf"/>
</dbReference>
<evidence type="ECO:0000256" key="1">
    <source>
        <dbReference type="ARBA" id="ARBA00009437"/>
    </source>
</evidence>
<name>A0A6I2UWM9_9FIRM</name>
<dbReference type="RefSeq" id="WP_154620506.1">
    <property type="nucleotide sequence ID" value="NZ_VUNL01000005.1"/>
</dbReference>
<comment type="similarity">
    <text evidence="1">Belongs to the LysR transcriptional regulatory family.</text>
</comment>
<evidence type="ECO:0000259" key="5">
    <source>
        <dbReference type="PROSITE" id="PS50931"/>
    </source>
</evidence>
<dbReference type="PROSITE" id="PS50931">
    <property type="entry name" value="HTH_LYSR"/>
    <property type="match status" value="1"/>
</dbReference>
<keyword evidence="4" id="KW-0804">Transcription</keyword>
<proteinExistence type="inferred from homology"/>
<dbReference type="PRINTS" id="PR00039">
    <property type="entry name" value="HTHLYSR"/>
</dbReference>
<dbReference type="InterPro" id="IPR005119">
    <property type="entry name" value="LysR_subst-bd"/>
</dbReference>
<evidence type="ECO:0000313" key="6">
    <source>
        <dbReference type="EMBL" id="MSV24749.1"/>
    </source>
</evidence>
<accession>A0A6I2UWM9</accession>
<dbReference type="InterPro" id="IPR036390">
    <property type="entry name" value="WH_DNA-bd_sf"/>
</dbReference>
<dbReference type="EMBL" id="VUNL01000005">
    <property type="protein sequence ID" value="MSV24749.1"/>
    <property type="molecule type" value="Genomic_DNA"/>
</dbReference>
<evidence type="ECO:0000256" key="2">
    <source>
        <dbReference type="ARBA" id="ARBA00023015"/>
    </source>
</evidence>
<gene>
    <name evidence="6" type="ORF">FYJ78_06035</name>
</gene>
<dbReference type="Pfam" id="PF03466">
    <property type="entry name" value="LysR_substrate"/>
    <property type="match status" value="1"/>
</dbReference>
<comment type="caution">
    <text evidence="6">The sequence shown here is derived from an EMBL/GenBank/DDBJ whole genome shotgun (WGS) entry which is preliminary data.</text>
</comment>
<dbReference type="Gene3D" id="1.10.10.10">
    <property type="entry name" value="Winged helix-like DNA-binding domain superfamily/Winged helix DNA-binding domain"/>
    <property type="match status" value="1"/>
</dbReference>
<dbReference type="PANTHER" id="PTHR30419">
    <property type="entry name" value="HTH-TYPE TRANSCRIPTIONAL REGULATOR YBHD"/>
    <property type="match status" value="1"/>
</dbReference>
<dbReference type="AlphaFoldDB" id="A0A6I2UWM9"/>
<dbReference type="Proteomes" id="UP000430222">
    <property type="component" value="Unassembled WGS sequence"/>
</dbReference>
<dbReference type="GO" id="GO:0003677">
    <property type="term" value="F:DNA binding"/>
    <property type="evidence" value="ECO:0007669"/>
    <property type="project" value="UniProtKB-KW"/>
</dbReference>
<keyword evidence="7" id="KW-1185">Reference proteome</keyword>
<dbReference type="GO" id="GO:0003700">
    <property type="term" value="F:DNA-binding transcription factor activity"/>
    <property type="evidence" value="ECO:0007669"/>
    <property type="project" value="InterPro"/>
</dbReference>
<dbReference type="Gene3D" id="3.40.190.290">
    <property type="match status" value="1"/>
</dbReference>
<feature type="domain" description="HTH lysR-type" evidence="5">
    <location>
        <begin position="1"/>
        <end position="57"/>
    </location>
</feature>
<dbReference type="SUPFAM" id="SSF46785">
    <property type="entry name" value="Winged helix' DNA-binding domain"/>
    <property type="match status" value="1"/>
</dbReference>
<dbReference type="SUPFAM" id="SSF53850">
    <property type="entry name" value="Periplasmic binding protein-like II"/>
    <property type="match status" value="1"/>
</dbReference>
<dbReference type="GO" id="GO:0005829">
    <property type="term" value="C:cytosol"/>
    <property type="evidence" value="ECO:0007669"/>
    <property type="project" value="TreeGrafter"/>
</dbReference>
<evidence type="ECO:0000256" key="4">
    <source>
        <dbReference type="ARBA" id="ARBA00023163"/>
    </source>
</evidence>